<dbReference type="Proteomes" id="UP001175226">
    <property type="component" value="Unassembled WGS sequence"/>
</dbReference>
<evidence type="ECO:0000313" key="1">
    <source>
        <dbReference type="EMBL" id="KAK0435750.1"/>
    </source>
</evidence>
<name>A0AA39J5D1_9AGAR</name>
<keyword evidence="2" id="KW-1185">Reference proteome</keyword>
<proteinExistence type="predicted"/>
<protein>
    <recommendedName>
        <fullName evidence="3">Heterokaryon incompatibility domain-containing protein</fullName>
    </recommendedName>
</protein>
<organism evidence="1 2">
    <name type="scientific">Armillaria borealis</name>
    <dbReference type="NCBI Taxonomy" id="47425"/>
    <lineage>
        <taxon>Eukaryota</taxon>
        <taxon>Fungi</taxon>
        <taxon>Dikarya</taxon>
        <taxon>Basidiomycota</taxon>
        <taxon>Agaricomycotina</taxon>
        <taxon>Agaricomycetes</taxon>
        <taxon>Agaricomycetidae</taxon>
        <taxon>Agaricales</taxon>
        <taxon>Marasmiineae</taxon>
        <taxon>Physalacriaceae</taxon>
        <taxon>Armillaria</taxon>
    </lineage>
</organism>
<evidence type="ECO:0000313" key="2">
    <source>
        <dbReference type="Proteomes" id="UP001175226"/>
    </source>
</evidence>
<sequence length="666" mass="77247">MGLGKVFVKCWTRWFGKNKHDMYVCAEEKHTRQDFHRSEVILSAIAENGQQDSSIPALEQQSSTGGTPVVPFGLADVPCADLNIDAVLEELDEMVEELDSSATSDMSHNLDEEQTNQVYRLPAYGTLSAFAETGQPESSIPVLNQRSYTGSNCVILSALANLPCADLGVDAVFEMLNAILGTPHNPTSHKSILRHYITWNEDFGTVYAHLRYFWHEENIEFYLSQDEQEAQEKERNLLVNDRIKTIYTDCRRVWDLYANRVVPKSTWLNWKPWGISHAWVDERDRVDMWTLINRCEWPVPMPKDANLDLIRIEMLNLGAEYAWLDVLCLRQEGGPREDLRVEEWKIDVPTIGWVYLDAKVVCYFCGLGQPLRLKPGYFEDDRSWFKRAWTLQEISEETSIGGETSNDGTFEEDIQVRFREQLASLRKMRRSHFMFDVFAEMKNRVSTKTLDKVAGLGYILDLVYLPIYDGRQSEEDAWAALVDAMFKYSRWDLLFFYPEPGDGSKCWRPSWNQIMTKILPSQQMSLWDGVFKLREHPDDRADFYQGYHIDSGYVRGLSHPSCNGMPRQGEMVVQDETGSTHTFKIVADHTYQIPEGSYTLLGSNDHYVSLRFRSNLHDRRLLFWLVGWQRRDGKFEKLSVFSMLDEDERRRIWDLGIGKYTYTVLC</sequence>
<reference evidence="1" key="1">
    <citation type="submission" date="2023-06" db="EMBL/GenBank/DDBJ databases">
        <authorList>
            <consortium name="Lawrence Berkeley National Laboratory"/>
            <person name="Ahrendt S."/>
            <person name="Sahu N."/>
            <person name="Indic B."/>
            <person name="Wong-Bajracharya J."/>
            <person name="Merenyi Z."/>
            <person name="Ke H.-M."/>
            <person name="Monk M."/>
            <person name="Kocsube S."/>
            <person name="Drula E."/>
            <person name="Lipzen A."/>
            <person name="Balint B."/>
            <person name="Henrissat B."/>
            <person name="Andreopoulos B."/>
            <person name="Martin F.M."/>
            <person name="Harder C.B."/>
            <person name="Rigling D."/>
            <person name="Ford K.L."/>
            <person name="Foster G.D."/>
            <person name="Pangilinan J."/>
            <person name="Papanicolaou A."/>
            <person name="Barry K."/>
            <person name="LaButti K."/>
            <person name="Viragh M."/>
            <person name="Koriabine M."/>
            <person name="Yan M."/>
            <person name="Riley R."/>
            <person name="Champramary S."/>
            <person name="Plett K.L."/>
            <person name="Tsai I.J."/>
            <person name="Slot J."/>
            <person name="Sipos G."/>
            <person name="Plett J."/>
            <person name="Nagy L.G."/>
            <person name="Grigoriev I.V."/>
        </authorList>
    </citation>
    <scope>NUCLEOTIDE SEQUENCE</scope>
    <source>
        <strain evidence="1">FPL87.14</strain>
    </source>
</reference>
<dbReference type="EMBL" id="JAUEPT010000060">
    <property type="protein sequence ID" value="KAK0435750.1"/>
    <property type="molecule type" value="Genomic_DNA"/>
</dbReference>
<gene>
    <name evidence="1" type="ORF">EV421DRAFT_2039019</name>
</gene>
<accession>A0AA39J5D1</accession>
<evidence type="ECO:0008006" key="3">
    <source>
        <dbReference type="Google" id="ProtNLM"/>
    </source>
</evidence>
<dbReference type="AlphaFoldDB" id="A0AA39J5D1"/>
<comment type="caution">
    <text evidence="1">The sequence shown here is derived from an EMBL/GenBank/DDBJ whole genome shotgun (WGS) entry which is preliminary data.</text>
</comment>